<dbReference type="Pfam" id="PF00106">
    <property type="entry name" value="adh_short"/>
    <property type="match status" value="1"/>
</dbReference>
<evidence type="ECO:0000313" key="1">
    <source>
        <dbReference type="EMBL" id="MBR8645204.1"/>
    </source>
</evidence>
<accession>A0A941FJJ6</accession>
<dbReference type="AlphaFoldDB" id="A0A941FJJ6"/>
<gene>
    <name evidence="1" type="ORF">KEH51_16370</name>
</gene>
<reference evidence="1" key="1">
    <citation type="submission" date="2021-04" db="EMBL/GenBank/DDBJ databases">
        <title>Whole genome sequencing of Enterococci isolates from hospitalized patients.</title>
        <authorList>
            <person name="Ogoti B.M."/>
            <person name="Onyambu F.G."/>
        </authorList>
    </citation>
    <scope>NUCLEOTIDE SEQUENCE</scope>
    <source>
        <strain evidence="1">242</strain>
    </source>
</reference>
<dbReference type="InterPro" id="IPR036291">
    <property type="entry name" value="NAD(P)-bd_dom_sf"/>
</dbReference>
<dbReference type="EMBL" id="JAGTPW010000029">
    <property type="protein sequence ID" value="MBR8645204.1"/>
    <property type="molecule type" value="Genomic_DNA"/>
</dbReference>
<sequence>MNKQMEQKVALVTGSSKGLGRSTAIRLAEEGYDLVINYARASRKH</sequence>
<organism evidence="1 2">
    <name type="scientific">Peribacillus frigoritolerans</name>
    <dbReference type="NCBI Taxonomy" id="450367"/>
    <lineage>
        <taxon>Bacteria</taxon>
        <taxon>Bacillati</taxon>
        <taxon>Bacillota</taxon>
        <taxon>Bacilli</taxon>
        <taxon>Bacillales</taxon>
        <taxon>Bacillaceae</taxon>
        <taxon>Peribacillus</taxon>
    </lineage>
</organism>
<proteinExistence type="predicted"/>
<name>A0A941FJJ6_9BACI</name>
<dbReference type="Proteomes" id="UP000680045">
    <property type="component" value="Unassembled WGS sequence"/>
</dbReference>
<protein>
    <submittedName>
        <fullName evidence="1">SDR family NAD(P)-dependent oxidoreductase</fullName>
    </submittedName>
</protein>
<comment type="caution">
    <text evidence="1">The sequence shown here is derived from an EMBL/GenBank/DDBJ whole genome shotgun (WGS) entry which is preliminary data.</text>
</comment>
<evidence type="ECO:0000313" key="2">
    <source>
        <dbReference type="Proteomes" id="UP000680045"/>
    </source>
</evidence>
<dbReference type="SUPFAM" id="SSF51735">
    <property type="entry name" value="NAD(P)-binding Rossmann-fold domains"/>
    <property type="match status" value="1"/>
</dbReference>
<dbReference type="InterPro" id="IPR002347">
    <property type="entry name" value="SDR_fam"/>
</dbReference>
<dbReference type="Gene3D" id="3.40.50.720">
    <property type="entry name" value="NAD(P)-binding Rossmann-like Domain"/>
    <property type="match status" value="1"/>
</dbReference>